<evidence type="ECO:0000313" key="1">
    <source>
        <dbReference type="EMBL" id="RGP38075.1"/>
    </source>
</evidence>
<evidence type="ECO:0000313" key="2">
    <source>
        <dbReference type="Proteomes" id="UP000284547"/>
    </source>
</evidence>
<comment type="caution">
    <text evidence="1">The sequence shown here is derived from an EMBL/GenBank/DDBJ whole genome shotgun (WGS) entry which is preliminary data.</text>
</comment>
<reference evidence="1 2" key="1">
    <citation type="submission" date="2018-08" db="EMBL/GenBank/DDBJ databases">
        <title>Flavobacterium tibetense sp. nov., isolated from a wetland YonghuCo on Tibetan Plateau.</title>
        <authorList>
            <person name="Phurbu D."/>
            <person name="Lu H."/>
            <person name="Xing P."/>
        </authorList>
    </citation>
    <scope>NUCLEOTIDE SEQUENCE [LARGE SCALE GENOMIC DNA]</scope>
    <source>
        <strain evidence="1 2">DJC</strain>
    </source>
</reference>
<dbReference type="AlphaFoldDB" id="A0A411Z4U3"/>
<name>A0A411Z4U3_9RHOB</name>
<dbReference type="RefSeq" id="WP_118150130.1">
    <property type="nucleotide sequence ID" value="NZ_QWEY01000002.1"/>
</dbReference>
<dbReference type="Gene3D" id="1.10.645.10">
    <property type="entry name" value="Cytochrome-c3 Hydrogenase, chain B"/>
    <property type="match status" value="1"/>
</dbReference>
<dbReference type="Proteomes" id="UP000284547">
    <property type="component" value="Unassembled WGS sequence"/>
</dbReference>
<gene>
    <name evidence="1" type="ORF">D1012_04335</name>
</gene>
<sequence>MTLGAAQIRPGPGGWQIDRQPGADLAALLTGRPADEVASLLPRLFNLCRMAQSAAACLALGLPYDPDTSAEVVRDHLARIFVTLRRASDLPPLRPDPKGVLGPMARLPRTLTELTAWMASPLPVAELACAVEQGFQCGIGVARALPMPQAATAGAFENAPAGRQAAHPLLRAVEADQGRSPLWRYLGLLADLEAAQNGVLARPRRLADGTAMVQAARGVYALRLGQAGGRVTSVLRLTPTDHQLAAGGALCSALALVPGNRPDLVTRLIALHDPCIPVTVAQVQHA</sequence>
<dbReference type="SUPFAM" id="SSF56762">
    <property type="entry name" value="HydB/Nqo4-like"/>
    <property type="match status" value="1"/>
</dbReference>
<dbReference type="InterPro" id="IPR029014">
    <property type="entry name" value="NiFe-Hase_large"/>
</dbReference>
<dbReference type="OrthoDB" id="7778333at2"/>
<keyword evidence="2" id="KW-1185">Reference proteome</keyword>
<proteinExistence type="predicted"/>
<organism evidence="1 2">
    <name type="scientific">Pseudotabrizicola alkalilacus</name>
    <dbReference type="NCBI Taxonomy" id="2305252"/>
    <lineage>
        <taxon>Bacteria</taxon>
        <taxon>Pseudomonadati</taxon>
        <taxon>Pseudomonadota</taxon>
        <taxon>Alphaproteobacteria</taxon>
        <taxon>Rhodobacterales</taxon>
        <taxon>Paracoccaceae</taxon>
        <taxon>Pseudotabrizicola</taxon>
    </lineage>
</organism>
<protein>
    <recommendedName>
        <fullName evidence="3">Hydrogenase expression/formation protein HupK</fullName>
    </recommendedName>
</protein>
<dbReference type="EMBL" id="QWEY01000002">
    <property type="protein sequence ID" value="RGP38075.1"/>
    <property type="molecule type" value="Genomic_DNA"/>
</dbReference>
<evidence type="ECO:0008006" key="3">
    <source>
        <dbReference type="Google" id="ProtNLM"/>
    </source>
</evidence>
<accession>A0A411Z4U3</accession>